<gene>
    <name evidence="2" type="ORF">KUF71_001736</name>
</gene>
<reference evidence="2" key="2">
    <citation type="journal article" date="2023" name="BMC Genomics">
        <title>Pest status, molecular evolution, and epigenetic factors derived from the genome assembly of Frankliniella fusca, a thysanopteran phytovirus vector.</title>
        <authorList>
            <person name="Catto M.A."/>
            <person name="Labadie P.E."/>
            <person name="Jacobson A.L."/>
            <person name="Kennedy G.G."/>
            <person name="Srinivasan R."/>
            <person name="Hunt B.G."/>
        </authorList>
    </citation>
    <scope>NUCLEOTIDE SEQUENCE</scope>
    <source>
        <strain evidence="2">PL_HMW_Pooled</strain>
    </source>
</reference>
<evidence type="ECO:0000313" key="2">
    <source>
        <dbReference type="EMBL" id="KAK3923077.1"/>
    </source>
</evidence>
<dbReference type="Pfam" id="PF05018">
    <property type="entry name" value="CFA20_dom"/>
    <property type="match status" value="1"/>
</dbReference>
<evidence type="ECO:0000313" key="3">
    <source>
        <dbReference type="Proteomes" id="UP001219518"/>
    </source>
</evidence>
<name>A0AAE1LM44_9NEOP</name>
<evidence type="ECO:0000259" key="1">
    <source>
        <dbReference type="Pfam" id="PF05018"/>
    </source>
</evidence>
<keyword evidence="2" id="KW-0282">Flagellum</keyword>
<comment type="caution">
    <text evidence="2">The sequence shown here is derived from an EMBL/GenBank/DDBJ whole genome shotgun (WGS) entry which is preliminary data.</text>
</comment>
<feature type="domain" description="CFA20" evidence="1">
    <location>
        <begin position="1"/>
        <end position="185"/>
    </location>
</feature>
<dbReference type="InterPro" id="IPR040441">
    <property type="entry name" value="CFA20/CFAP20DC"/>
</dbReference>
<dbReference type="AlphaFoldDB" id="A0AAE1LM44"/>
<proteinExistence type="predicted"/>
<keyword evidence="3" id="KW-1185">Reference proteome</keyword>
<organism evidence="2 3">
    <name type="scientific">Frankliniella fusca</name>
    <dbReference type="NCBI Taxonomy" id="407009"/>
    <lineage>
        <taxon>Eukaryota</taxon>
        <taxon>Metazoa</taxon>
        <taxon>Ecdysozoa</taxon>
        <taxon>Arthropoda</taxon>
        <taxon>Hexapoda</taxon>
        <taxon>Insecta</taxon>
        <taxon>Pterygota</taxon>
        <taxon>Neoptera</taxon>
        <taxon>Paraneoptera</taxon>
        <taxon>Thysanoptera</taxon>
        <taxon>Terebrantia</taxon>
        <taxon>Thripoidea</taxon>
        <taxon>Thripidae</taxon>
        <taxon>Frankliniella</taxon>
    </lineage>
</organism>
<sequence length="224" mass="25446">MFRGVLQSELLSILYSCGSKPLAIWESKAKNGHIKRLTDADIGNSLVLELTGTNVATTYITAPADPHASLGVKLPFVCMLIKNLKKYFSFEITFLDDKNMRRRLRASNYQSAVRVGPFFCNMPLALSDGWNQIQLNLADFARRAYGTTYVECVRVQVHANCRIRRIYFSDHLFSEGDLPASYRLQHSDDAELAKQRQQQHEQMLQQQMQQDMLLQAQQANAAVA</sequence>
<dbReference type="InterPro" id="IPR007714">
    <property type="entry name" value="CFA20_dom"/>
</dbReference>
<keyword evidence="2" id="KW-0969">Cilium</keyword>
<protein>
    <submittedName>
        <fullName evidence="2">Cilia- and flagella-associated protein 20</fullName>
    </submittedName>
</protein>
<accession>A0AAE1LM44</accession>
<dbReference type="PANTHER" id="PTHR12458">
    <property type="entry name" value="ORF PROTEIN"/>
    <property type="match status" value="1"/>
</dbReference>
<dbReference type="EMBL" id="JAHWGI010001134">
    <property type="protein sequence ID" value="KAK3923077.1"/>
    <property type="molecule type" value="Genomic_DNA"/>
</dbReference>
<dbReference type="Proteomes" id="UP001219518">
    <property type="component" value="Unassembled WGS sequence"/>
</dbReference>
<keyword evidence="2" id="KW-0966">Cell projection</keyword>
<reference evidence="2" key="1">
    <citation type="submission" date="2021-07" db="EMBL/GenBank/DDBJ databases">
        <authorList>
            <person name="Catto M.A."/>
            <person name="Jacobson A."/>
            <person name="Kennedy G."/>
            <person name="Labadie P."/>
            <person name="Hunt B.G."/>
            <person name="Srinivasan R."/>
        </authorList>
    </citation>
    <scope>NUCLEOTIDE SEQUENCE</scope>
    <source>
        <strain evidence="2">PL_HMW_Pooled</strain>
        <tissue evidence="2">Head</tissue>
    </source>
</reference>